<dbReference type="Proteomes" id="UP001501758">
    <property type="component" value="Unassembled WGS sequence"/>
</dbReference>
<evidence type="ECO:0000313" key="3">
    <source>
        <dbReference type="Proteomes" id="UP001501758"/>
    </source>
</evidence>
<proteinExistence type="predicted"/>
<keyword evidence="3" id="KW-1185">Reference proteome</keyword>
<comment type="caution">
    <text evidence="2">The sequence shown here is derived from an EMBL/GenBank/DDBJ whole genome shotgun (WGS) entry which is preliminary data.</text>
</comment>
<keyword evidence="1" id="KW-0812">Transmembrane</keyword>
<organism evidence="2 3">
    <name type="scientific">Aquimarina litoralis</name>
    <dbReference type="NCBI Taxonomy" id="584605"/>
    <lineage>
        <taxon>Bacteria</taxon>
        <taxon>Pseudomonadati</taxon>
        <taxon>Bacteroidota</taxon>
        <taxon>Flavobacteriia</taxon>
        <taxon>Flavobacteriales</taxon>
        <taxon>Flavobacteriaceae</taxon>
        <taxon>Aquimarina</taxon>
    </lineage>
</organism>
<accession>A0ABP3UBF5</accession>
<keyword evidence="1" id="KW-0472">Membrane</keyword>
<protein>
    <submittedName>
        <fullName evidence="2">Uncharacterized protein</fullName>
    </submittedName>
</protein>
<gene>
    <name evidence="2" type="ORF">GCM10009430_33200</name>
</gene>
<keyword evidence="1" id="KW-1133">Transmembrane helix</keyword>
<evidence type="ECO:0000256" key="1">
    <source>
        <dbReference type="SAM" id="Phobius"/>
    </source>
</evidence>
<reference evidence="3" key="1">
    <citation type="journal article" date="2019" name="Int. J. Syst. Evol. Microbiol.">
        <title>The Global Catalogue of Microorganisms (GCM) 10K type strain sequencing project: providing services to taxonomists for standard genome sequencing and annotation.</title>
        <authorList>
            <consortium name="The Broad Institute Genomics Platform"/>
            <consortium name="The Broad Institute Genome Sequencing Center for Infectious Disease"/>
            <person name="Wu L."/>
            <person name="Ma J."/>
        </authorList>
    </citation>
    <scope>NUCLEOTIDE SEQUENCE [LARGE SCALE GENOMIC DNA]</scope>
    <source>
        <strain evidence="3">JCM 15974</strain>
    </source>
</reference>
<name>A0ABP3UBF5_9FLAO</name>
<sequence length="63" mass="7395">MFSTGQLIFAGCFVVAFIVLMIISYRKDLQLHRKYYKGSIFILIGFIIFILLLFALKTYLRPE</sequence>
<evidence type="ECO:0000313" key="2">
    <source>
        <dbReference type="EMBL" id="GAA0726340.1"/>
    </source>
</evidence>
<dbReference type="RefSeq" id="WP_299606567.1">
    <property type="nucleotide sequence ID" value="NZ_BAAAGE010000003.1"/>
</dbReference>
<dbReference type="EMBL" id="BAAAGE010000003">
    <property type="protein sequence ID" value="GAA0726340.1"/>
    <property type="molecule type" value="Genomic_DNA"/>
</dbReference>
<feature type="transmembrane region" description="Helical" evidence="1">
    <location>
        <begin position="35"/>
        <end position="56"/>
    </location>
</feature>
<feature type="transmembrane region" description="Helical" evidence="1">
    <location>
        <begin position="6"/>
        <end position="23"/>
    </location>
</feature>